<dbReference type="PANTHER" id="PTHR32268:SF11">
    <property type="entry name" value="HOMOSERINE O-ACETYLTRANSFERASE"/>
    <property type="match status" value="1"/>
</dbReference>
<feature type="domain" description="AB hydrolase-1" evidence="4">
    <location>
        <begin position="112"/>
        <end position="401"/>
    </location>
</feature>
<organism evidence="5 6">
    <name type="scientific">Hyaloperonospora brassicae</name>
    <name type="common">Brassica downy mildew</name>
    <name type="synonym">Peronospora brassicae</name>
    <dbReference type="NCBI Taxonomy" id="162125"/>
    <lineage>
        <taxon>Eukaryota</taxon>
        <taxon>Sar</taxon>
        <taxon>Stramenopiles</taxon>
        <taxon>Oomycota</taxon>
        <taxon>Peronosporomycetes</taxon>
        <taxon>Peronosporales</taxon>
        <taxon>Peronosporaceae</taxon>
        <taxon>Hyaloperonospora</taxon>
    </lineage>
</organism>
<comment type="caution">
    <text evidence="5">The sequence shown here is derived from an EMBL/GenBank/DDBJ whole genome shotgun (WGS) entry which is preliminary data.</text>
</comment>
<dbReference type="Gene3D" id="3.40.50.1820">
    <property type="entry name" value="alpha/beta hydrolase"/>
    <property type="match status" value="1"/>
</dbReference>
<name>A0AAV0TIY7_HYABA</name>
<evidence type="ECO:0000256" key="1">
    <source>
        <dbReference type="ARBA" id="ARBA00006886"/>
    </source>
</evidence>
<dbReference type="NCBIfam" id="NF001209">
    <property type="entry name" value="PRK00175.1"/>
    <property type="match status" value="1"/>
</dbReference>
<evidence type="ECO:0000256" key="2">
    <source>
        <dbReference type="ARBA" id="ARBA00022679"/>
    </source>
</evidence>
<dbReference type="InterPro" id="IPR000073">
    <property type="entry name" value="AB_hydrolase_1"/>
</dbReference>
<feature type="active site" evidence="3">
    <location>
        <position position="408"/>
    </location>
</feature>
<evidence type="ECO:0000313" key="6">
    <source>
        <dbReference type="Proteomes" id="UP001162031"/>
    </source>
</evidence>
<dbReference type="PIRSF" id="PIRSF000443">
    <property type="entry name" value="Homoser_Ac_trans"/>
    <property type="match status" value="1"/>
</dbReference>
<dbReference type="GO" id="GO:0009092">
    <property type="term" value="P:homoserine metabolic process"/>
    <property type="evidence" value="ECO:0007669"/>
    <property type="project" value="TreeGrafter"/>
</dbReference>
<dbReference type="FunFam" id="3.40.50.1820:FF:001160">
    <property type="entry name" value="Homoserine O-acetyltransferase"/>
    <property type="match status" value="1"/>
</dbReference>
<accession>A0AAV0TIY7</accession>
<evidence type="ECO:0000259" key="4">
    <source>
        <dbReference type="Pfam" id="PF00561"/>
    </source>
</evidence>
<dbReference type="GO" id="GO:0004414">
    <property type="term" value="F:homoserine O-acetyltransferase activity"/>
    <property type="evidence" value="ECO:0007669"/>
    <property type="project" value="TreeGrafter"/>
</dbReference>
<dbReference type="SUPFAM" id="SSF53474">
    <property type="entry name" value="alpha/beta-Hydrolases"/>
    <property type="match status" value="1"/>
</dbReference>
<dbReference type="InterPro" id="IPR029058">
    <property type="entry name" value="AB_hydrolase_fold"/>
</dbReference>
<dbReference type="AlphaFoldDB" id="A0AAV0TIY7"/>
<evidence type="ECO:0000256" key="3">
    <source>
        <dbReference type="PIRSR" id="PIRSR000443-1"/>
    </source>
</evidence>
<gene>
    <name evidence="5" type="ORF">HBR001_LOCUS2718</name>
</gene>
<dbReference type="Proteomes" id="UP001162031">
    <property type="component" value="Unassembled WGS sequence"/>
</dbReference>
<keyword evidence="2" id="KW-0808">Transferase</keyword>
<comment type="similarity">
    <text evidence="1">Belongs to the AB hydrolase superfamily. MetX family.</text>
</comment>
<protein>
    <recommendedName>
        <fullName evidence="4">AB hydrolase-1 domain-containing protein</fullName>
    </recommendedName>
</protein>
<feature type="active site" description="Nucleophile" evidence="3">
    <location>
        <position position="206"/>
    </location>
</feature>
<evidence type="ECO:0000313" key="5">
    <source>
        <dbReference type="EMBL" id="CAI5721830.1"/>
    </source>
</evidence>
<dbReference type="InterPro" id="IPR008220">
    <property type="entry name" value="HAT_MetX-like"/>
</dbReference>
<feature type="active site" evidence="3">
    <location>
        <position position="379"/>
    </location>
</feature>
<reference evidence="5" key="1">
    <citation type="submission" date="2022-12" db="EMBL/GenBank/DDBJ databases">
        <authorList>
            <person name="Webb A."/>
        </authorList>
    </citation>
    <scope>NUCLEOTIDE SEQUENCE</scope>
    <source>
        <strain evidence="5">Hp1</strain>
    </source>
</reference>
<keyword evidence="6" id="KW-1185">Reference proteome</keyword>
<sequence length="431" mass="47278">MLLHRIGRRVSSASRASSSPVASFSSLFPLSPCQTTARAARQTNWSIIATCRRHAHSSSLSIDDEYHSHTHASATSDTFQVPGTFALESSESLVAPVIAYTTYGSLNAARDNVIVVCHALTGHSLVHHYWDALVTSEWTRKYFVVCCNVVGSCYGSTGPTSMNPLTGRPYGPDFPAVTIRDAVALQRRLLQEKLGVRQVRTVVGGSLGGMQTLEWMFQGREFVQSVVAIACGAQHSAWQIGMSELQRQAIYLDPHFGNGYYQSDARPEAGLALARRIAMVSYRSHAAYNEKFGRSREHVEANDTDPKTTTTGASKDGRFLVQSYLDYQGAKFLARFDVNSYLTLLHMMDSHDVGRDRGGVAKALASVSQPALVIGIDSDVLYPLCEQQQLAKGLPNAQFITLSSLHGHDGFLLGQKEISEHIKRFLAEHVE</sequence>
<dbReference type="GO" id="GO:0009086">
    <property type="term" value="P:methionine biosynthetic process"/>
    <property type="evidence" value="ECO:0007669"/>
    <property type="project" value="TreeGrafter"/>
</dbReference>
<dbReference type="HAMAP" id="MF_00296">
    <property type="entry name" value="MetX_acyltransf"/>
    <property type="match status" value="1"/>
</dbReference>
<dbReference type="NCBIfam" id="TIGR01392">
    <property type="entry name" value="homoserO_Ac_trn"/>
    <property type="match status" value="1"/>
</dbReference>
<dbReference type="Pfam" id="PF00561">
    <property type="entry name" value="Abhydrolase_1"/>
    <property type="match status" value="1"/>
</dbReference>
<dbReference type="PANTHER" id="PTHR32268">
    <property type="entry name" value="HOMOSERINE O-ACETYLTRANSFERASE"/>
    <property type="match status" value="1"/>
</dbReference>
<dbReference type="EMBL" id="CANTFL010000389">
    <property type="protein sequence ID" value="CAI5721830.1"/>
    <property type="molecule type" value="Genomic_DNA"/>
</dbReference>
<proteinExistence type="inferred from homology"/>